<reference evidence="8" key="1">
    <citation type="journal article" date="2019" name="Int. J. Syst. Evol. Microbiol.">
        <title>The Global Catalogue of Microorganisms (GCM) 10K type strain sequencing project: providing services to taxonomists for standard genome sequencing and annotation.</title>
        <authorList>
            <consortium name="The Broad Institute Genomics Platform"/>
            <consortium name="The Broad Institute Genome Sequencing Center for Infectious Disease"/>
            <person name="Wu L."/>
            <person name="Ma J."/>
        </authorList>
    </citation>
    <scope>NUCLEOTIDE SEQUENCE [LARGE SCALE GENOMIC DNA]</scope>
    <source>
        <strain evidence="8">CGMCC 4.7304</strain>
    </source>
</reference>
<accession>A0ABW0YWN6</accession>
<evidence type="ECO:0000256" key="6">
    <source>
        <dbReference type="SAM" id="Phobius"/>
    </source>
</evidence>
<dbReference type="PANTHER" id="PTHR39087:SF2">
    <property type="entry name" value="UPF0104 MEMBRANE PROTEIN MJ1595"/>
    <property type="match status" value="1"/>
</dbReference>
<dbReference type="Pfam" id="PF03706">
    <property type="entry name" value="LPG_synthase_TM"/>
    <property type="match status" value="1"/>
</dbReference>
<comment type="subcellular location">
    <subcellularLocation>
        <location evidence="1">Cell membrane</location>
        <topology evidence="1">Multi-pass membrane protein</topology>
    </subcellularLocation>
</comment>
<keyword evidence="4 6" id="KW-1133">Transmembrane helix</keyword>
<proteinExistence type="predicted"/>
<dbReference type="InterPro" id="IPR022791">
    <property type="entry name" value="L-PG_synthase/AglD"/>
</dbReference>
<comment type="caution">
    <text evidence="7">The sequence shown here is derived from an EMBL/GenBank/DDBJ whole genome shotgun (WGS) entry which is preliminary data.</text>
</comment>
<evidence type="ECO:0000256" key="1">
    <source>
        <dbReference type="ARBA" id="ARBA00004651"/>
    </source>
</evidence>
<dbReference type="Proteomes" id="UP001596083">
    <property type="component" value="Unassembled WGS sequence"/>
</dbReference>
<dbReference type="EMBL" id="JBHSPB010000003">
    <property type="protein sequence ID" value="MFC5719629.1"/>
    <property type="molecule type" value="Genomic_DNA"/>
</dbReference>
<dbReference type="PANTHER" id="PTHR39087">
    <property type="entry name" value="UPF0104 MEMBRANE PROTEIN MJ1595"/>
    <property type="match status" value="1"/>
</dbReference>
<feature type="transmembrane region" description="Helical" evidence="6">
    <location>
        <begin position="46"/>
        <end position="65"/>
    </location>
</feature>
<organism evidence="7 8">
    <name type="scientific">Streptomyces gamaensis</name>
    <dbReference type="NCBI Taxonomy" id="1763542"/>
    <lineage>
        <taxon>Bacteria</taxon>
        <taxon>Bacillati</taxon>
        <taxon>Actinomycetota</taxon>
        <taxon>Actinomycetes</taxon>
        <taxon>Kitasatosporales</taxon>
        <taxon>Streptomycetaceae</taxon>
        <taxon>Streptomyces</taxon>
    </lineage>
</organism>
<evidence type="ECO:0000256" key="3">
    <source>
        <dbReference type="ARBA" id="ARBA00022692"/>
    </source>
</evidence>
<evidence type="ECO:0000256" key="4">
    <source>
        <dbReference type="ARBA" id="ARBA00022989"/>
    </source>
</evidence>
<keyword evidence="5 6" id="KW-0472">Membrane</keyword>
<feature type="transmembrane region" description="Helical" evidence="6">
    <location>
        <begin position="267"/>
        <end position="292"/>
    </location>
</feature>
<dbReference type="RefSeq" id="WP_390314737.1">
    <property type="nucleotide sequence ID" value="NZ_JBHSPB010000003.1"/>
</dbReference>
<feature type="transmembrane region" description="Helical" evidence="6">
    <location>
        <begin position="77"/>
        <end position="102"/>
    </location>
</feature>
<feature type="transmembrane region" description="Helical" evidence="6">
    <location>
        <begin position="206"/>
        <end position="229"/>
    </location>
</feature>
<evidence type="ECO:0000256" key="5">
    <source>
        <dbReference type="ARBA" id="ARBA00023136"/>
    </source>
</evidence>
<name>A0ABW0YWN6_9ACTN</name>
<evidence type="ECO:0000313" key="8">
    <source>
        <dbReference type="Proteomes" id="UP001596083"/>
    </source>
</evidence>
<feature type="transmembrane region" description="Helical" evidence="6">
    <location>
        <begin position="152"/>
        <end position="171"/>
    </location>
</feature>
<keyword evidence="2" id="KW-1003">Cell membrane</keyword>
<protein>
    <submittedName>
        <fullName evidence="7">YbhN family protein</fullName>
    </submittedName>
</protein>
<gene>
    <name evidence="7" type="ORF">ACFP1Z_05480</name>
</gene>
<keyword evidence="3 6" id="KW-0812">Transmembrane</keyword>
<feature type="transmembrane region" description="Helical" evidence="6">
    <location>
        <begin position="114"/>
        <end position="140"/>
    </location>
</feature>
<feature type="transmembrane region" description="Helical" evidence="6">
    <location>
        <begin position="241"/>
        <end position="261"/>
    </location>
</feature>
<evidence type="ECO:0000256" key="2">
    <source>
        <dbReference type="ARBA" id="ARBA00022475"/>
    </source>
</evidence>
<sequence>MVGSRLLGLVLSAAAIALLAWAVPVVAGARWTEVAAALRHVGTARVLLLCTLWGLGLWTYTFVLSAALPGLTRRRALLVNCVGSAVSNLFPLGGTAGVAVTYSMARHWGHPPRAIGVFTVLTGVCNVLARLVVSVAGALALARSAVPGMGRAAVAGVSVLLLLPPALLAVARRRAPGRHDGPGLLPRARRWTARFREDCRDLVRTAWPALAAGMTATLAAQALLFWACLHAAGVRTSAADVLAVFAASRLLTQIGLTPGGIGVTESAATYALVTLGGAPAAVAAGVLLYAAFTHLMEIPAGALAGALWLWRRGRGPVPVPGRAQV</sequence>
<keyword evidence="8" id="KW-1185">Reference proteome</keyword>
<evidence type="ECO:0000313" key="7">
    <source>
        <dbReference type="EMBL" id="MFC5719629.1"/>
    </source>
</evidence>